<dbReference type="EMBL" id="JAYWVC010000020">
    <property type="protein sequence ID" value="MED7822220.1"/>
    <property type="molecule type" value="Genomic_DNA"/>
</dbReference>
<dbReference type="RefSeq" id="WP_329506589.1">
    <property type="nucleotide sequence ID" value="NZ_BAAAYZ010000154.1"/>
</dbReference>
<feature type="region of interest" description="Disordered" evidence="1">
    <location>
        <begin position="1"/>
        <end position="57"/>
    </location>
</feature>
<protein>
    <submittedName>
        <fullName evidence="2">Uncharacterized protein</fullName>
    </submittedName>
</protein>
<feature type="compositionally biased region" description="Basic and acidic residues" evidence="1">
    <location>
        <begin position="41"/>
        <end position="57"/>
    </location>
</feature>
<name>A0ABU7FEA0_9ACTN</name>
<sequence>MNDTSTSMPLPNEAQEIQGHGRHRGPVSAEDTEAAPSGRHRAADRGVTADHREPASV</sequence>
<comment type="caution">
    <text evidence="2">The sequence shown here is derived from an EMBL/GenBank/DDBJ whole genome shotgun (WGS) entry which is preliminary data.</text>
</comment>
<dbReference type="Proteomes" id="UP001333996">
    <property type="component" value="Unassembled WGS sequence"/>
</dbReference>
<proteinExistence type="predicted"/>
<keyword evidence="3" id="KW-1185">Reference proteome</keyword>
<evidence type="ECO:0000313" key="3">
    <source>
        <dbReference type="Proteomes" id="UP001333996"/>
    </source>
</evidence>
<organism evidence="2 3">
    <name type="scientific">Streptomyces chiangmaiensis</name>
    <dbReference type="NCBI Taxonomy" id="766497"/>
    <lineage>
        <taxon>Bacteria</taxon>
        <taxon>Bacillati</taxon>
        <taxon>Actinomycetota</taxon>
        <taxon>Actinomycetes</taxon>
        <taxon>Kitasatosporales</taxon>
        <taxon>Streptomycetaceae</taxon>
        <taxon>Streptomyces</taxon>
    </lineage>
</organism>
<evidence type="ECO:0000256" key="1">
    <source>
        <dbReference type="SAM" id="MobiDB-lite"/>
    </source>
</evidence>
<reference evidence="2" key="1">
    <citation type="submission" date="2024-01" db="EMBL/GenBank/DDBJ databases">
        <title>First draft genome sequence data of TA4-1, the type strain of Gram-positive actinobacterium Streptomyces chiangmaiensis.</title>
        <authorList>
            <person name="Yasawong M."/>
            <person name="Nantapong N."/>
        </authorList>
    </citation>
    <scope>NUCLEOTIDE SEQUENCE</scope>
    <source>
        <strain evidence="2">TA4-1</strain>
    </source>
</reference>
<gene>
    <name evidence="2" type="ORF">VXC91_09555</name>
</gene>
<evidence type="ECO:0000313" key="2">
    <source>
        <dbReference type="EMBL" id="MED7822220.1"/>
    </source>
</evidence>
<accession>A0ABU7FEA0</accession>